<reference evidence="1 2" key="1">
    <citation type="submission" date="2023-01" db="EMBL/GenBank/DDBJ databases">
        <title>Cultivation and genomic characterization of new, ubiquitous marine nitrite-oxidizing bacteria from the Nitrospirales.</title>
        <authorList>
            <person name="Mueller A.J."/>
            <person name="Daebeler A."/>
            <person name="Herbold C.W."/>
            <person name="Kirkegaard R.H."/>
            <person name="Daims H."/>
        </authorList>
    </citation>
    <scope>NUCLEOTIDE SEQUENCE [LARGE SCALE GENOMIC DNA]</scope>
    <source>
        <strain evidence="1 2">VA</strain>
    </source>
</reference>
<evidence type="ECO:0000313" key="2">
    <source>
        <dbReference type="Proteomes" id="UP001302719"/>
    </source>
</evidence>
<name>A0AA96G884_9BACT</name>
<protein>
    <submittedName>
        <fullName evidence="1">Uncharacterized protein</fullName>
    </submittedName>
</protein>
<dbReference type="EMBL" id="CP116967">
    <property type="protein sequence ID" value="WNM56978.1"/>
    <property type="molecule type" value="Genomic_DNA"/>
</dbReference>
<organism evidence="1 2">
    <name type="scientific">Candidatus Nitrospira allomarina</name>
    <dbReference type="NCBI Taxonomy" id="3020900"/>
    <lineage>
        <taxon>Bacteria</taxon>
        <taxon>Pseudomonadati</taxon>
        <taxon>Nitrospirota</taxon>
        <taxon>Nitrospiria</taxon>
        <taxon>Nitrospirales</taxon>
        <taxon>Nitrospiraceae</taxon>
        <taxon>Nitrospira</taxon>
    </lineage>
</organism>
<keyword evidence="2" id="KW-1185">Reference proteome</keyword>
<gene>
    <name evidence="1" type="ORF">PP769_13455</name>
</gene>
<sequence>MEGEKDILFVRRDKDGAVTLYIDEDWAAERGVDPSQLVKIEIPRELYANGTVQQLREYAATCLESLDNSTP</sequence>
<dbReference type="AlphaFoldDB" id="A0AA96G884"/>
<proteinExistence type="predicted"/>
<dbReference type="Proteomes" id="UP001302719">
    <property type="component" value="Chromosome"/>
</dbReference>
<dbReference type="RefSeq" id="WP_312640941.1">
    <property type="nucleotide sequence ID" value="NZ_CP116967.1"/>
</dbReference>
<evidence type="ECO:0000313" key="1">
    <source>
        <dbReference type="EMBL" id="WNM56978.1"/>
    </source>
</evidence>
<dbReference type="KEGG" id="nall:PP769_13455"/>
<accession>A0AA96G884</accession>